<dbReference type="Gene3D" id="3.30.420.10">
    <property type="entry name" value="Ribonuclease H-like superfamily/Ribonuclease H"/>
    <property type="match status" value="1"/>
</dbReference>
<evidence type="ECO:0000313" key="4">
    <source>
        <dbReference type="Proteomes" id="UP000663836"/>
    </source>
</evidence>
<evidence type="ECO:0000313" key="3">
    <source>
        <dbReference type="EMBL" id="CAF4105645.1"/>
    </source>
</evidence>
<dbReference type="Pfam" id="PF13384">
    <property type="entry name" value="HTH_23"/>
    <property type="match status" value="1"/>
</dbReference>
<protein>
    <recommendedName>
        <fullName evidence="1">Transposase Tc1-like domain-containing protein</fullName>
    </recommendedName>
</protein>
<dbReference type="InterPro" id="IPR036397">
    <property type="entry name" value="RNaseH_sf"/>
</dbReference>
<organism evidence="3 4">
    <name type="scientific">Rotaria sordida</name>
    <dbReference type="NCBI Taxonomy" id="392033"/>
    <lineage>
        <taxon>Eukaryota</taxon>
        <taxon>Metazoa</taxon>
        <taxon>Spiralia</taxon>
        <taxon>Gnathifera</taxon>
        <taxon>Rotifera</taxon>
        <taxon>Eurotatoria</taxon>
        <taxon>Bdelloidea</taxon>
        <taxon>Philodinida</taxon>
        <taxon>Philodinidae</taxon>
        <taxon>Rotaria</taxon>
    </lineage>
</organism>
<proteinExistence type="predicted"/>
<feature type="non-terminal residue" evidence="3">
    <location>
        <position position="242"/>
    </location>
</feature>
<dbReference type="Proteomes" id="UP000663836">
    <property type="component" value="Unassembled WGS sequence"/>
</dbReference>
<evidence type="ECO:0000313" key="2">
    <source>
        <dbReference type="EMBL" id="CAF1469237.1"/>
    </source>
</evidence>
<accession>A0A819V9S0</accession>
<dbReference type="InterPro" id="IPR002492">
    <property type="entry name" value="Transposase_Tc1-like"/>
</dbReference>
<dbReference type="SUPFAM" id="SSF46689">
    <property type="entry name" value="Homeodomain-like"/>
    <property type="match status" value="1"/>
</dbReference>
<reference evidence="3" key="1">
    <citation type="submission" date="2021-02" db="EMBL/GenBank/DDBJ databases">
        <authorList>
            <person name="Nowell W R."/>
        </authorList>
    </citation>
    <scope>NUCLEOTIDE SEQUENCE</scope>
</reference>
<dbReference type="GO" id="GO:0003677">
    <property type="term" value="F:DNA binding"/>
    <property type="evidence" value="ECO:0007669"/>
    <property type="project" value="InterPro"/>
</dbReference>
<dbReference type="EMBL" id="CAJNOO010007494">
    <property type="protein sequence ID" value="CAF1469237.1"/>
    <property type="molecule type" value="Genomic_DNA"/>
</dbReference>
<dbReference type="InterPro" id="IPR009057">
    <property type="entry name" value="Homeodomain-like_sf"/>
</dbReference>
<dbReference type="EMBL" id="CAJOBD010008165">
    <property type="protein sequence ID" value="CAF4105645.1"/>
    <property type="molecule type" value="Genomic_DNA"/>
</dbReference>
<dbReference type="Proteomes" id="UP000663882">
    <property type="component" value="Unassembled WGS sequence"/>
</dbReference>
<name>A0A819V9S0_9BILA</name>
<dbReference type="GO" id="GO:0006313">
    <property type="term" value="P:DNA transposition"/>
    <property type="evidence" value="ECO:0007669"/>
    <property type="project" value="InterPro"/>
</dbReference>
<dbReference type="GO" id="GO:0015074">
    <property type="term" value="P:DNA integration"/>
    <property type="evidence" value="ECO:0007669"/>
    <property type="project" value="InterPro"/>
</dbReference>
<comment type="caution">
    <text evidence="3">The sequence shown here is derived from an EMBL/GenBank/DDBJ whole genome shotgun (WGS) entry which is preliminary data.</text>
</comment>
<sequence length="242" mass="27951">MSHLTDIERIQIIMERERDGKKISTIATRHHCASSTVRSILSRYRNTGEITGGTSSGRPHALLDVEKQKLDKTIRRKPTATATALANDIFEKTGKRVSARTIQHYRRELEYCRYHQQIKKSLTSTQEEAKTSFAQAHANDVIKRWLFSDEKMFTMSDVGTIVRGKPGEPRPIHAVGNIKAHARLWGVIGWNFKAFSRYDEYMNSATYYSLLSTHLGPYTSKFRRHKFYLDNISYHKTRTILT</sequence>
<gene>
    <name evidence="3" type="ORF">JBS370_LOCUS31943</name>
    <name evidence="2" type="ORF">RFH988_LOCUS37478</name>
</gene>
<dbReference type="OrthoDB" id="10029562at2759"/>
<dbReference type="AlphaFoldDB" id="A0A819V9S0"/>
<feature type="domain" description="Transposase Tc1-like" evidence="1">
    <location>
        <begin position="69"/>
        <end position="139"/>
    </location>
</feature>
<evidence type="ECO:0000259" key="1">
    <source>
        <dbReference type="Pfam" id="PF01498"/>
    </source>
</evidence>
<dbReference type="Pfam" id="PF01498">
    <property type="entry name" value="HTH_Tnp_Tc3_2"/>
    <property type="match status" value="1"/>
</dbReference>